<dbReference type="SMART" id="SM00233">
    <property type="entry name" value="PH"/>
    <property type="match status" value="1"/>
</dbReference>
<dbReference type="OrthoDB" id="660555at2759"/>
<dbReference type="PANTHER" id="PTHR45834">
    <property type="entry name" value="RHO GUANINE NUCLEOTIDE EXCHANGE FACTOR 9-RELATED"/>
    <property type="match status" value="1"/>
</dbReference>
<evidence type="ECO:0000256" key="4">
    <source>
        <dbReference type="SAM" id="MobiDB-lite"/>
    </source>
</evidence>
<dbReference type="Gene3D" id="1.20.900.10">
    <property type="entry name" value="Dbl homology (DH) domain"/>
    <property type="match status" value="1"/>
</dbReference>
<dbReference type="InterPro" id="IPR053086">
    <property type="entry name" value="RhoGEF_domain"/>
</dbReference>
<dbReference type="AlphaFoldDB" id="A0A8S1H3G9"/>
<evidence type="ECO:0000313" key="8">
    <source>
        <dbReference type="EMBL" id="CAD6189358.1"/>
    </source>
</evidence>
<dbReference type="InterPro" id="IPR035899">
    <property type="entry name" value="DBL_dom_sf"/>
</dbReference>
<dbReference type="SUPFAM" id="SSF50044">
    <property type="entry name" value="SH3-domain"/>
    <property type="match status" value="1"/>
</dbReference>
<evidence type="ECO:0000256" key="1">
    <source>
        <dbReference type="ARBA" id="ARBA00022443"/>
    </source>
</evidence>
<dbReference type="GO" id="GO:0035556">
    <property type="term" value="P:intracellular signal transduction"/>
    <property type="evidence" value="ECO:0007669"/>
    <property type="project" value="InterPro"/>
</dbReference>
<dbReference type="GO" id="GO:0005085">
    <property type="term" value="F:guanyl-nucleotide exchange factor activity"/>
    <property type="evidence" value="ECO:0007669"/>
    <property type="project" value="UniProtKB-KW"/>
</dbReference>
<evidence type="ECO:0000256" key="2">
    <source>
        <dbReference type="ARBA" id="ARBA00022658"/>
    </source>
</evidence>
<evidence type="ECO:0000256" key="3">
    <source>
        <dbReference type="PROSITE-ProRule" id="PRU00192"/>
    </source>
</evidence>
<reference evidence="8" key="1">
    <citation type="submission" date="2020-10" db="EMBL/GenBank/DDBJ databases">
        <authorList>
            <person name="Kikuchi T."/>
        </authorList>
    </citation>
    <scope>NUCLEOTIDE SEQUENCE</scope>
    <source>
        <strain evidence="8">NKZ352</strain>
    </source>
</reference>
<evidence type="ECO:0000313" key="9">
    <source>
        <dbReference type="Proteomes" id="UP000835052"/>
    </source>
</evidence>
<dbReference type="Pfam" id="PF00621">
    <property type="entry name" value="RhoGEF"/>
    <property type="match status" value="1"/>
</dbReference>
<dbReference type="InterPro" id="IPR000219">
    <property type="entry name" value="DH_dom"/>
</dbReference>
<gene>
    <name evidence="8" type="ORF">CAUJ_LOCUS5277</name>
</gene>
<dbReference type="PANTHER" id="PTHR45834:SF3">
    <property type="entry name" value="RHO GUANINE NUCLEOTIDE EXCHANGE FACTOR 3, ISOFORM L"/>
    <property type="match status" value="1"/>
</dbReference>
<dbReference type="Gene3D" id="2.30.29.30">
    <property type="entry name" value="Pleckstrin-homology domain (PH domain)/Phosphotyrosine-binding domain (PTB)"/>
    <property type="match status" value="1"/>
</dbReference>
<accession>A0A8S1H3G9</accession>
<dbReference type="Gene3D" id="2.30.30.40">
    <property type="entry name" value="SH3 Domains"/>
    <property type="match status" value="1"/>
</dbReference>
<dbReference type="InterPro" id="IPR001849">
    <property type="entry name" value="PH_domain"/>
</dbReference>
<protein>
    <submittedName>
        <fullName evidence="8">Uncharacterized protein</fullName>
    </submittedName>
</protein>
<dbReference type="PROSITE" id="PS00741">
    <property type="entry name" value="DH_1"/>
    <property type="match status" value="1"/>
</dbReference>
<dbReference type="SMART" id="SM00325">
    <property type="entry name" value="RhoGEF"/>
    <property type="match status" value="1"/>
</dbReference>
<feature type="domain" description="SH3" evidence="5">
    <location>
        <begin position="117"/>
        <end position="177"/>
    </location>
</feature>
<dbReference type="EMBL" id="CAJGYM010000010">
    <property type="protein sequence ID" value="CAD6189358.1"/>
    <property type="molecule type" value="Genomic_DNA"/>
</dbReference>
<dbReference type="InterPro" id="IPR036028">
    <property type="entry name" value="SH3-like_dom_sf"/>
</dbReference>
<feature type="domain" description="PH" evidence="6">
    <location>
        <begin position="440"/>
        <end position="548"/>
    </location>
</feature>
<dbReference type="InterPro" id="IPR055251">
    <property type="entry name" value="SOS1_NGEF_PH"/>
</dbReference>
<comment type="caution">
    <text evidence="8">The sequence shown here is derived from an EMBL/GenBank/DDBJ whole genome shotgun (WGS) entry which is preliminary data.</text>
</comment>
<evidence type="ECO:0000259" key="7">
    <source>
        <dbReference type="PROSITE" id="PS50010"/>
    </source>
</evidence>
<evidence type="ECO:0000259" key="5">
    <source>
        <dbReference type="PROSITE" id="PS50002"/>
    </source>
</evidence>
<sequence length="571" mass="65320">MTLIIPIRLANEELLERGRMSMRVPRINVRYSGDEEVYEGPPRIFRSKTQKRSQSHPHNCTASHTSDEDCESDTCTHNCCDEFDRINFKRSCRCSLHSTCSSFASRSISTSSTSCENGNVLAEAIWDHVAVLADELPFAAGELINVLDCTSQSSLWYGSCRDNQGWFPASHVKVLCNSNGHKPNTENDFHSFPPAMRRYRANVVEELLHTEREYVRLLEDIVHGFLEQTKRRTEMFSSTLIKNVFGNIQSIYTTQCKLLRDLEMALDQQKPENSCIGPAFLRNKHAFAIYSDYCNNRPLSVSELSQLSRHTIYRQFFEACRLLRGMPNLSLEAFLLTPVQRICRYPLHLSELLKATPMTHDDYSTLQAAEKAMRSVASQINDRKRKIEALQEMIKWQRKVLHWKQFRKQQQQHIKLLGEARCSSQTDLVQGPDLVDNNSSLLRSGQLYCRCVVDSQPQWSKDVVLFLFDQAIVICKKDVLKKNGFVFKERMSLTTASIQDTPDGKDQSFGVNVKNAFKVVNGSRQYLFTCPDKKAKSTWLSAFSMRQSMSFAASAEEKRLAIATLNASHFI</sequence>
<dbReference type="InterPro" id="IPR001331">
    <property type="entry name" value="GDS_CDC24_CS"/>
</dbReference>
<dbReference type="PROSITE" id="PS50010">
    <property type="entry name" value="DH_2"/>
    <property type="match status" value="1"/>
</dbReference>
<dbReference type="InterPro" id="IPR001452">
    <property type="entry name" value="SH3_domain"/>
</dbReference>
<dbReference type="GO" id="GO:0005829">
    <property type="term" value="C:cytosol"/>
    <property type="evidence" value="ECO:0007669"/>
    <property type="project" value="TreeGrafter"/>
</dbReference>
<dbReference type="Proteomes" id="UP000835052">
    <property type="component" value="Unassembled WGS sequence"/>
</dbReference>
<keyword evidence="1 3" id="KW-0728">SH3 domain</keyword>
<dbReference type="InterPro" id="IPR011993">
    <property type="entry name" value="PH-like_dom_sf"/>
</dbReference>
<dbReference type="PROSITE" id="PS50002">
    <property type="entry name" value="SH3"/>
    <property type="match status" value="1"/>
</dbReference>
<dbReference type="Pfam" id="PF22697">
    <property type="entry name" value="SOS1_NGEF_PH"/>
    <property type="match status" value="1"/>
</dbReference>
<feature type="domain" description="DH" evidence="7">
    <location>
        <begin position="199"/>
        <end position="383"/>
    </location>
</feature>
<feature type="region of interest" description="Disordered" evidence="4">
    <location>
        <begin position="46"/>
        <end position="72"/>
    </location>
</feature>
<dbReference type="PROSITE" id="PS50003">
    <property type="entry name" value="PH_DOMAIN"/>
    <property type="match status" value="1"/>
</dbReference>
<keyword evidence="9" id="KW-1185">Reference proteome</keyword>
<dbReference type="SUPFAM" id="SSF48065">
    <property type="entry name" value="DBL homology domain (DH-domain)"/>
    <property type="match status" value="1"/>
</dbReference>
<dbReference type="CDD" id="cd00160">
    <property type="entry name" value="RhoGEF"/>
    <property type="match status" value="1"/>
</dbReference>
<keyword evidence="2" id="KW-0344">Guanine-nucleotide releasing factor</keyword>
<dbReference type="SMART" id="SM00326">
    <property type="entry name" value="SH3"/>
    <property type="match status" value="1"/>
</dbReference>
<organism evidence="8 9">
    <name type="scientific">Caenorhabditis auriculariae</name>
    <dbReference type="NCBI Taxonomy" id="2777116"/>
    <lineage>
        <taxon>Eukaryota</taxon>
        <taxon>Metazoa</taxon>
        <taxon>Ecdysozoa</taxon>
        <taxon>Nematoda</taxon>
        <taxon>Chromadorea</taxon>
        <taxon>Rhabditida</taxon>
        <taxon>Rhabditina</taxon>
        <taxon>Rhabditomorpha</taxon>
        <taxon>Rhabditoidea</taxon>
        <taxon>Rhabditidae</taxon>
        <taxon>Peloderinae</taxon>
        <taxon>Caenorhabditis</taxon>
    </lineage>
</organism>
<proteinExistence type="predicted"/>
<dbReference type="Pfam" id="PF07653">
    <property type="entry name" value="SH3_2"/>
    <property type="match status" value="1"/>
</dbReference>
<feature type="compositionally biased region" description="Basic residues" evidence="4">
    <location>
        <begin position="46"/>
        <end position="55"/>
    </location>
</feature>
<dbReference type="SUPFAM" id="SSF50729">
    <property type="entry name" value="PH domain-like"/>
    <property type="match status" value="1"/>
</dbReference>
<name>A0A8S1H3G9_9PELO</name>
<evidence type="ECO:0000259" key="6">
    <source>
        <dbReference type="PROSITE" id="PS50003"/>
    </source>
</evidence>